<dbReference type="PANTHER" id="PTHR11048">
    <property type="entry name" value="PRENYLTRANSFERASES"/>
    <property type="match status" value="1"/>
</dbReference>
<comment type="catalytic activity">
    <reaction evidence="9">
        <text>an all-trans-polyprenyl diphosphate + 4-hydroxybenzoate = a 4-hydroxy-3-(all-trans-polyprenyl)benzoate + diphosphate</text>
        <dbReference type="Rhea" id="RHEA:44504"/>
        <dbReference type="Rhea" id="RHEA-COMP:9514"/>
        <dbReference type="Rhea" id="RHEA-COMP:9564"/>
        <dbReference type="ChEBI" id="CHEBI:17879"/>
        <dbReference type="ChEBI" id="CHEBI:33019"/>
        <dbReference type="ChEBI" id="CHEBI:58914"/>
        <dbReference type="ChEBI" id="CHEBI:78396"/>
        <dbReference type="EC" id="2.5.1.39"/>
    </reaction>
</comment>
<evidence type="ECO:0000256" key="5">
    <source>
        <dbReference type="ARBA" id="ARBA00022679"/>
    </source>
</evidence>
<comment type="cofactor">
    <cofactor evidence="1 9">
        <name>Mg(2+)</name>
        <dbReference type="ChEBI" id="CHEBI:18420"/>
    </cofactor>
</comment>
<keyword evidence="9" id="KW-0414">Isoprene biosynthesis</keyword>
<sequence>MERLCAASLSFPYIRPTTVRCAALHDQQINFNHTKVYDKASNFNHAKFSLPLPKNFPPIISSGHRFPSLSRGEKIVCQSTVRPGWLDTTIPEPLRPYFMLARVNRDIGWWLQVWPSYWAIALATKPGVLPDVRLMILLGGISLLMHTSCCTLNDLHDIEFDKQVARSKKRPLASGELTPLQGWSFWVFQLLLMTPLLLPLNKLSIRLAAAQHLLWFLYPLMKRVTYWPQAFLGVAINWSALVGWAAVRGNFADLGTILPIFIGSAFWTLAYDTIYAHQDKVDDAKAGVKSTALLFGDSTLYWNLGFSAISIGCFLLGGYNGGLGWPYFASMIIAAGQLLWQVLTADLSNPSDCNRKVWPPLQHLPPLNLGRAPLSLGHLSLSSRPKRGVGGRYPTDPEVGVDMWRI</sequence>
<dbReference type="CDD" id="cd13959">
    <property type="entry name" value="PT_UbiA_COQ2"/>
    <property type="match status" value="1"/>
</dbReference>
<comment type="function">
    <text evidence="9">Catalyzes the prenylation of para-hydroxybenzoate (PHB) with an all-trans polyprenyl group. Mediates the second step in the final reaction sequence of coenzyme Q (CoQ) biosynthesis, which is the condensation of the polyisoprenoid side chain with PHB, generating the first membrane-bound Q intermediate.</text>
</comment>
<dbReference type="AlphaFoldDB" id="A0A833RKK4"/>
<comment type="similarity">
    <text evidence="4 9">Belongs to the UbiA prenyltransferase family.</text>
</comment>
<dbReference type="InterPro" id="IPR000537">
    <property type="entry name" value="UbiA_prenyltransferase"/>
</dbReference>
<comment type="pathway">
    <text evidence="9">Cofactor biosynthesis; ubiquinone biosynthesis.</text>
</comment>
<comment type="subcellular location">
    <subcellularLocation>
        <location evidence="2">Membrane</location>
        <topology evidence="2">Multi-pass membrane protein</topology>
    </subcellularLocation>
    <subcellularLocation>
        <location evidence="9">Mitochondrion inner membrane</location>
        <topology evidence="9">Multi-pass membrane protein</topology>
        <orientation evidence="9">Matrix side</orientation>
    </subcellularLocation>
</comment>
<keyword evidence="8 9" id="KW-0472">Membrane</keyword>
<dbReference type="GO" id="GO:0008412">
    <property type="term" value="F:4-hydroxybenzoate polyprenyltransferase activity"/>
    <property type="evidence" value="ECO:0007669"/>
    <property type="project" value="UniProtKB-EC"/>
</dbReference>
<keyword evidence="9" id="KW-0999">Mitochondrion inner membrane</keyword>
<dbReference type="EC" id="2.5.1.39" evidence="9"/>
<dbReference type="UniPathway" id="UPA00232"/>
<dbReference type="EMBL" id="SWLB01000002">
    <property type="protein sequence ID" value="KAF3341212.1"/>
    <property type="molecule type" value="Genomic_DNA"/>
</dbReference>
<dbReference type="PANTHER" id="PTHR11048:SF28">
    <property type="entry name" value="4-HYDROXYBENZOATE POLYPRENYLTRANSFERASE, MITOCHONDRIAL"/>
    <property type="match status" value="1"/>
</dbReference>
<dbReference type="InterPro" id="IPR044878">
    <property type="entry name" value="UbiA_sf"/>
</dbReference>
<organism evidence="10 11">
    <name type="scientific">Carex littledalei</name>
    <dbReference type="NCBI Taxonomy" id="544730"/>
    <lineage>
        <taxon>Eukaryota</taxon>
        <taxon>Viridiplantae</taxon>
        <taxon>Streptophyta</taxon>
        <taxon>Embryophyta</taxon>
        <taxon>Tracheophyta</taxon>
        <taxon>Spermatophyta</taxon>
        <taxon>Magnoliopsida</taxon>
        <taxon>Liliopsida</taxon>
        <taxon>Poales</taxon>
        <taxon>Cyperaceae</taxon>
        <taxon>Cyperoideae</taxon>
        <taxon>Cariceae</taxon>
        <taxon>Carex</taxon>
        <taxon>Carex subgen. Euthyceras</taxon>
    </lineage>
</organism>
<keyword evidence="9" id="KW-0831">Ubiquinone biosynthesis</keyword>
<proteinExistence type="inferred from homology"/>
<dbReference type="PROSITE" id="PS00943">
    <property type="entry name" value="UBIA"/>
    <property type="match status" value="1"/>
</dbReference>
<dbReference type="InterPro" id="IPR039653">
    <property type="entry name" value="Prenyltransferase"/>
</dbReference>
<reference evidence="10" key="1">
    <citation type="submission" date="2020-01" db="EMBL/GenBank/DDBJ databases">
        <title>Genome sequence of Kobresia littledalei, the first chromosome-level genome in the family Cyperaceae.</title>
        <authorList>
            <person name="Qu G."/>
        </authorList>
    </citation>
    <scope>NUCLEOTIDE SEQUENCE</scope>
    <source>
        <strain evidence="10">C.B.Clarke</strain>
        <tissue evidence="10">Leaf</tissue>
    </source>
</reference>
<dbReference type="OrthoDB" id="18170at2759"/>
<accession>A0A833RKK4</accession>
<evidence type="ECO:0000256" key="2">
    <source>
        <dbReference type="ARBA" id="ARBA00004141"/>
    </source>
</evidence>
<dbReference type="InterPro" id="IPR030470">
    <property type="entry name" value="UbiA_prenylTrfase_CS"/>
</dbReference>
<keyword evidence="5 9" id="KW-0808">Transferase</keyword>
<dbReference type="Gene3D" id="1.10.357.140">
    <property type="entry name" value="UbiA prenyltransferase"/>
    <property type="match status" value="1"/>
</dbReference>
<evidence type="ECO:0000256" key="4">
    <source>
        <dbReference type="ARBA" id="ARBA00005985"/>
    </source>
</evidence>
<evidence type="ECO:0000313" key="11">
    <source>
        <dbReference type="Proteomes" id="UP000623129"/>
    </source>
</evidence>
<comment type="caution">
    <text evidence="10">The sequence shown here is derived from an EMBL/GenBank/DDBJ whole genome shotgun (WGS) entry which is preliminary data.</text>
</comment>
<dbReference type="Pfam" id="PF01040">
    <property type="entry name" value="UbiA"/>
    <property type="match status" value="1"/>
</dbReference>
<protein>
    <recommendedName>
        <fullName evidence="9">4-hydroxybenzoate polyprenyltransferase, mitochondrial</fullName>
        <shortName evidence="9">4-HB polyprenyltransferase</shortName>
        <ecNumber evidence="9">2.5.1.39</ecNumber>
    </recommendedName>
    <alternativeName>
        <fullName evidence="9">Para-hydroxybenzoate--polyprenyltransferase</fullName>
        <shortName evidence="9">PHB:PPT</shortName>
        <shortName evidence="9">PHB:polyprenyltransferase</shortName>
    </alternativeName>
</protein>
<feature type="transmembrane region" description="Helical" evidence="9">
    <location>
        <begin position="251"/>
        <end position="270"/>
    </location>
</feature>
<dbReference type="Proteomes" id="UP000623129">
    <property type="component" value="Unassembled WGS sequence"/>
</dbReference>
<evidence type="ECO:0000256" key="7">
    <source>
        <dbReference type="ARBA" id="ARBA00022989"/>
    </source>
</evidence>
<feature type="transmembrane region" description="Helical" evidence="9">
    <location>
        <begin position="224"/>
        <end position="245"/>
    </location>
</feature>
<evidence type="ECO:0000256" key="8">
    <source>
        <dbReference type="ARBA" id="ARBA00023136"/>
    </source>
</evidence>
<comment type="pathway">
    <text evidence="3">Secondary metabolite biosynthesis.</text>
</comment>
<evidence type="ECO:0000256" key="3">
    <source>
        <dbReference type="ARBA" id="ARBA00005179"/>
    </source>
</evidence>
<name>A0A833RKK4_9POAL</name>
<keyword evidence="7 9" id="KW-1133">Transmembrane helix</keyword>
<keyword evidence="9" id="KW-0496">Mitochondrion</keyword>
<evidence type="ECO:0000256" key="1">
    <source>
        <dbReference type="ARBA" id="ARBA00001946"/>
    </source>
</evidence>
<evidence type="ECO:0000313" key="10">
    <source>
        <dbReference type="EMBL" id="KAF3341212.1"/>
    </source>
</evidence>
<dbReference type="InterPro" id="IPR006370">
    <property type="entry name" value="HB_polyprenyltransferase-like"/>
</dbReference>
<dbReference type="FunFam" id="1.10.357.140:FF:000008">
    <property type="entry name" value="4-hydroxybenzoate octaprenyltransferase"/>
    <property type="match status" value="1"/>
</dbReference>
<evidence type="ECO:0000256" key="9">
    <source>
        <dbReference type="HAMAP-Rule" id="MF_03189"/>
    </source>
</evidence>
<evidence type="ECO:0000256" key="6">
    <source>
        <dbReference type="ARBA" id="ARBA00022692"/>
    </source>
</evidence>
<gene>
    <name evidence="10" type="ORF">FCM35_KLT10056</name>
</gene>
<dbReference type="GO" id="GO:0006744">
    <property type="term" value="P:ubiquinone biosynthetic process"/>
    <property type="evidence" value="ECO:0007669"/>
    <property type="project" value="UniProtKB-UniRule"/>
</dbReference>
<keyword evidence="6 9" id="KW-0812">Transmembrane</keyword>
<keyword evidence="11" id="KW-1185">Reference proteome</keyword>
<dbReference type="GO" id="GO:0008299">
    <property type="term" value="P:isoprenoid biosynthetic process"/>
    <property type="evidence" value="ECO:0007669"/>
    <property type="project" value="UniProtKB-UniRule"/>
</dbReference>
<dbReference type="HAMAP" id="MF_01635">
    <property type="entry name" value="UbiA"/>
    <property type="match status" value="1"/>
</dbReference>
<dbReference type="GO" id="GO:0005743">
    <property type="term" value="C:mitochondrial inner membrane"/>
    <property type="evidence" value="ECO:0007669"/>
    <property type="project" value="UniProtKB-SubCell"/>
</dbReference>
<feature type="transmembrane region" description="Helical" evidence="9">
    <location>
        <begin position="300"/>
        <end position="319"/>
    </location>
</feature>